<protein>
    <recommendedName>
        <fullName evidence="4">lipopolysaccharide heptosyltransferase II</fullName>
        <ecNumber evidence="4">2.4.99.24</ecNumber>
    </recommendedName>
</protein>
<keyword evidence="1" id="KW-0328">Glycosyltransferase</keyword>
<accession>A0A1X9NG24</accession>
<dbReference type="Gene3D" id="3.40.50.2000">
    <property type="entry name" value="Glycogen Phosphorylase B"/>
    <property type="match status" value="2"/>
</dbReference>
<keyword evidence="2 6" id="KW-0808">Transferase</keyword>
<evidence type="ECO:0000256" key="1">
    <source>
        <dbReference type="ARBA" id="ARBA00022676"/>
    </source>
</evidence>
<evidence type="ECO:0000313" key="6">
    <source>
        <dbReference type="EMBL" id="ARN73897.1"/>
    </source>
</evidence>
<organism evidence="6 7">
    <name type="scientific">Oceanicoccus sagamiensis</name>
    <dbReference type="NCBI Taxonomy" id="716816"/>
    <lineage>
        <taxon>Bacteria</taxon>
        <taxon>Pseudomonadati</taxon>
        <taxon>Pseudomonadota</taxon>
        <taxon>Gammaproteobacteria</taxon>
        <taxon>Cellvibrionales</taxon>
        <taxon>Spongiibacteraceae</taxon>
        <taxon>Oceanicoccus</taxon>
    </lineage>
</organism>
<evidence type="ECO:0000313" key="7">
    <source>
        <dbReference type="Proteomes" id="UP000193450"/>
    </source>
</evidence>
<comment type="catalytic activity">
    <reaction evidence="5">
        <text>an L-alpha-D-Hep-(1-&gt;5)-[alpha-Kdo-(2-&gt;4)]-alpha-Kdo-(2-&gt;6)-lipid A + ADP-L-glycero-beta-D-manno-heptose = an L-alpha-D-Hep-(1-&gt;3)-L-alpha-D-Hep-(1-&gt;5)-[alpha-Kdo-(2-&gt;4)]-alpha-Kdo-(2-&gt;6)-lipid A + ADP + H(+)</text>
        <dbReference type="Rhea" id="RHEA:74071"/>
        <dbReference type="ChEBI" id="CHEBI:15378"/>
        <dbReference type="ChEBI" id="CHEBI:61506"/>
        <dbReference type="ChEBI" id="CHEBI:193068"/>
        <dbReference type="ChEBI" id="CHEBI:193069"/>
        <dbReference type="ChEBI" id="CHEBI:456216"/>
        <dbReference type="EC" id="2.4.99.24"/>
    </reaction>
</comment>
<sequence length="344" mass="37264">MALAAKKILIVGPSWVGDMVMAQSLFIALKQQHPEGHIDVLAPAWSLPILERMPEVRKGIAMPVGHGKLNLGLRVEVANALQAEQYDQAILLPNSLKSALIPWLAKIPERTGWRGEMRYGLLNDIRLLKKSAYPLMVQRFVALAHQPFTPLPDDLPRPSLVVDATRADALLKHYGFNQQPFIALCPGAEFGPAKRWPENHYAAVAAAFIERGWQVALFGSANDIAVTESIIALLPDAQQSACINLAGETALAEAVDILSVASAVVSNDSGLMHIAAALARPMVVVYGSTSPDFTPPLSDNVAVEKIAVDCGPCFKRECPLNDNPMHCLKDLTPQRVITALDTLL</sequence>
<dbReference type="EC" id="2.4.99.24" evidence="4"/>
<dbReference type="PANTHER" id="PTHR30160:SF7">
    <property type="entry name" value="ADP-HEPTOSE--LPS HEPTOSYLTRANSFERASE 2"/>
    <property type="match status" value="1"/>
</dbReference>
<evidence type="ECO:0000256" key="4">
    <source>
        <dbReference type="ARBA" id="ARBA00044042"/>
    </source>
</evidence>
<dbReference type="NCBIfam" id="TIGR02195">
    <property type="entry name" value="heptsyl_trn_II"/>
    <property type="match status" value="1"/>
</dbReference>
<dbReference type="InterPro" id="IPR011910">
    <property type="entry name" value="RfaF"/>
</dbReference>
<dbReference type="FunFam" id="3.40.50.2000:FF:000023">
    <property type="entry name" value="ADP-heptose--LPS heptosyltransferase II"/>
    <property type="match status" value="1"/>
</dbReference>
<evidence type="ECO:0000256" key="2">
    <source>
        <dbReference type="ARBA" id="ARBA00022679"/>
    </source>
</evidence>
<proteinExistence type="inferred from homology"/>
<evidence type="ECO:0000256" key="3">
    <source>
        <dbReference type="ARBA" id="ARBA00043995"/>
    </source>
</evidence>
<dbReference type="GO" id="GO:0009244">
    <property type="term" value="P:lipopolysaccharide core region biosynthetic process"/>
    <property type="evidence" value="ECO:0007669"/>
    <property type="project" value="TreeGrafter"/>
</dbReference>
<reference evidence="6 7" key="1">
    <citation type="submission" date="2016-11" db="EMBL/GenBank/DDBJ databases">
        <title>Trade-off between light-utilization and light-protection in marine flavobacteria.</title>
        <authorList>
            <person name="Kumagai Y."/>
        </authorList>
    </citation>
    <scope>NUCLEOTIDE SEQUENCE [LARGE SCALE GENOMIC DNA]</scope>
    <source>
        <strain evidence="6 7">NBRC 107125</strain>
    </source>
</reference>
<dbReference type="AlphaFoldDB" id="A0A1X9NG24"/>
<keyword evidence="7" id="KW-1185">Reference proteome</keyword>
<dbReference type="InterPro" id="IPR002201">
    <property type="entry name" value="Glyco_trans_9"/>
</dbReference>
<dbReference type="CDD" id="cd03789">
    <property type="entry name" value="GT9_LPS_heptosyltransferase"/>
    <property type="match status" value="1"/>
</dbReference>
<dbReference type="PANTHER" id="PTHR30160">
    <property type="entry name" value="TETRAACYLDISACCHARIDE 4'-KINASE-RELATED"/>
    <property type="match status" value="1"/>
</dbReference>
<dbReference type="OrthoDB" id="9797795at2"/>
<evidence type="ECO:0000256" key="5">
    <source>
        <dbReference type="ARBA" id="ARBA00047503"/>
    </source>
</evidence>
<comment type="similarity">
    <text evidence="3">Belongs to the glycosyltransferase 9 family.</text>
</comment>
<dbReference type="STRING" id="716816.BST96_07075"/>
<dbReference type="InterPro" id="IPR051199">
    <property type="entry name" value="LPS_LOS_Heptosyltrfase"/>
</dbReference>
<dbReference type="Pfam" id="PF01075">
    <property type="entry name" value="Glyco_transf_9"/>
    <property type="match status" value="1"/>
</dbReference>
<dbReference type="RefSeq" id="WP_085758023.1">
    <property type="nucleotide sequence ID" value="NZ_CP019343.1"/>
</dbReference>
<dbReference type="GO" id="GO:0005829">
    <property type="term" value="C:cytosol"/>
    <property type="evidence" value="ECO:0007669"/>
    <property type="project" value="TreeGrafter"/>
</dbReference>
<gene>
    <name evidence="6" type="ORF">BST96_07075</name>
</gene>
<dbReference type="GO" id="GO:0008713">
    <property type="term" value="F:ADP-heptose-lipopolysaccharide heptosyltransferase activity"/>
    <property type="evidence" value="ECO:0007669"/>
    <property type="project" value="UniProtKB-EC"/>
</dbReference>
<name>A0A1X9NG24_9GAMM</name>
<dbReference type="KEGG" id="osg:BST96_07075"/>
<dbReference type="SUPFAM" id="SSF53756">
    <property type="entry name" value="UDP-Glycosyltransferase/glycogen phosphorylase"/>
    <property type="match status" value="1"/>
</dbReference>
<dbReference type="EMBL" id="CP019343">
    <property type="protein sequence ID" value="ARN73897.1"/>
    <property type="molecule type" value="Genomic_DNA"/>
</dbReference>
<dbReference type="Proteomes" id="UP000193450">
    <property type="component" value="Chromosome"/>
</dbReference>